<dbReference type="EMBL" id="OBQF01000001">
    <property type="protein sequence ID" value="SOC39039.1"/>
    <property type="molecule type" value="Genomic_DNA"/>
</dbReference>
<evidence type="ECO:0000313" key="2">
    <source>
        <dbReference type="Proteomes" id="UP000219412"/>
    </source>
</evidence>
<dbReference type="AlphaFoldDB" id="A0A285UB59"/>
<dbReference type="Proteomes" id="UP000219412">
    <property type="component" value="Unassembled WGS sequence"/>
</dbReference>
<sequence length="62" mass="7045">MDELEKKAVEELKSLIGRIEAGEYNISECGYDVHVEETNISTDEGAVTYVLLQYNIKHTIIE</sequence>
<proteinExistence type="predicted"/>
<organism evidence="1 2">
    <name type="scientific">Salinicoccus kekensis</name>
    <dbReference type="NCBI Taxonomy" id="714307"/>
    <lineage>
        <taxon>Bacteria</taxon>
        <taxon>Bacillati</taxon>
        <taxon>Bacillota</taxon>
        <taxon>Bacilli</taxon>
        <taxon>Bacillales</taxon>
        <taxon>Staphylococcaceae</taxon>
        <taxon>Salinicoccus</taxon>
    </lineage>
</organism>
<keyword evidence="2" id="KW-1185">Reference proteome</keyword>
<dbReference type="RefSeq" id="WP_097039143.1">
    <property type="nucleotide sequence ID" value="NZ_OBQF01000001.1"/>
</dbReference>
<evidence type="ECO:0000313" key="1">
    <source>
        <dbReference type="EMBL" id="SOC39039.1"/>
    </source>
</evidence>
<protein>
    <submittedName>
        <fullName evidence="1">Uncharacterized protein</fullName>
    </submittedName>
</protein>
<name>A0A285UB59_9STAP</name>
<gene>
    <name evidence="1" type="ORF">SAMN05878391_0684</name>
</gene>
<reference evidence="2" key="1">
    <citation type="submission" date="2017-08" db="EMBL/GenBank/DDBJ databases">
        <authorList>
            <person name="Varghese N."/>
            <person name="Submissions S."/>
        </authorList>
    </citation>
    <scope>NUCLEOTIDE SEQUENCE [LARGE SCALE GENOMIC DNA]</scope>
    <source>
        <strain evidence="2">DSM 23173</strain>
    </source>
</reference>
<accession>A0A285UB59</accession>